<gene>
    <name evidence="2" type="ORF">ENE75_14880</name>
</gene>
<dbReference type="GO" id="GO:0016740">
    <property type="term" value="F:transferase activity"/>
    <property type="evidence" value="ECO:0007669"/>
    <property type="project" value="UniProtKB-KW"/>
</dbReference>
<dbReference type="InterPro" id="IPR050509">
    <property type="entry name" value="CoA-transferase_III"/>
</dbReference>
<accession>A0A3S2WU98</accession>
<name>A0A3S2WU98_9BURK</name>
<dbReference type="InterPro" id="IPR044855">
    <property type="entry name" value="CoA-Trfase_III_dom3_sf"/>
</dbReference>
<dbReference type="InterPro" id="IPR003673">
    <property type="entry name" value="CoA-Trfase_fam_III"/>
</dbReference>
<dbReference type="PANTHER" id="PTHR48228:SF5">
    <property type="entry name" value="ALPHA-METHYLACYL-COA RACEMASE"/>
    <property type="match status" value="1"/>
</dbReference>
<evidence type="ECO:0000313" key="3">
    <source>
        <dbReference type="Proteomes" id="UP000288178"/>
    </source>
</evidence>
<dbReference type="OrthoDB" id="5294844at2"/>
<reference evidence="2 3" key="1">
    <citation type="submission" date="2019-01" db="EMBL/GenBank/DDBJ databases">
        <authorList>
            <person name="Chen W.-M."/>
        </authorList>
    </citation>
    <scope>NUCLEOTIDE SEQUENCE [LARGE SCALE GENOMIC DNA]</scope>
    <source>
        <strain evidence="2 3">ICH-3</strain>
    </source>
</reference>
<dbReference type="RefSeq" id="WP_128199090.1">
    <property type="nucleotide sequence ID" value="NZ_SACT01000004.1"/>
</dbReference>
<keyword evidence="3" id="KW-1185">Reference proteome</keyword>
<feature type="region of interest" description="Disordered" evidence="1">
    <location>
        <begin position="341"/>
        <end position="361"/>
    </location>
</feature>
<dbReference type="Proteomes" id="UP000288178">
    <property type="component" value="Unassembled WGS sequence"/>
</dbReference>
<dbReference type="InterPro" id="IPR023606">
    <property type="entry name" value="CoA-Trfase_III_dom_1_sf"/>
</dbReference>
<dbReference type="PANTHER" id="PTHR48228">
    <property type="entry name" value="SUCCINYL-COA--D-CITRAMALATE COA-TRANSFERASE"/>
    <property type="match status" value="1"/>
</dbReference>
<dbReference type="Gene3D" id="3.30.1540.10">
    <property type="entry name" value="formyl-coa transferase, domain 3"/>
    <property type="match status" value="1"/>
</dbReference>
<dbReference type="Pfam" id="PF02515">
    <property type="entry name" value="CoA_transf_3"/>
    <property type="match status" value="1"/>
</dbReference>
<comment type="caution">
    <text evidence="2">The sequence shown here is derived from an EMBL/GenBank/DDBJ whole genome shotgun (WGS) entry which is preliminary data.</text>
</comment>
<dbReference type="AlphaFoldDB" id="A0A3S2WU98"/>
<proteinExistence type="predicted"/>
<evidence type="ECO:0000313" key="2">
    <source>
        <dbReference type="EMBL" id="RVT51063.1"/>
    </source>
</evidence>
<sequence>MTDTSRGPGPLHGLRVIELAGIGPGPMACMLLADLGADVVRIDRLEASGLGVPMAPRFDVNARGRRSVALDLKQPAGVETALRLIDRADVLIEGFRPGVAERLGLGPEVCSARNPGLVYGRMTGFGQTGPMAPMAGHDLNYIALTGVLDAIGPAGGDPVPPLNLVGDYGGGALYLAFGVTAALYERQHSGRGQVVDAAMVDGAASLASIFHGLRAAGQWGDTRGANLLDGGAPFYATYRCADDRWLAVGALEPKFFAAFAEGIGLDRRFVATQYDRRTWPELREVIATRLASRPCEHWASLFDGSDACVTPVLSLAEAPQHPHAQARGAYVTVDGVVQPGPAPRFSRSVPGQPRPSPAVGEQGAEVLGEAGFAADEIAALKTAGVLK</sequence>
<protein>
    <submittedName>
        <fullName evidence="2">CoA transferase</fullName>
    </submittedName>
</protein>
<dbReference type="Gene3D" id="3.40.50.10540">
    <property type="entry name" value="Crotonobetainyl-coa:carnitine coa-transferase, domain 1"/>
    <property type="match status" value="1"/>
</dbReference>
<dbReference type="EMBL" id="SACT01000004">
    <property type="protein sequence ID" value="RVT51063.1"/>
    <property type="molecule type" value="Genomic_DNA"/>
</dbReference>
<evidence type="ECO:0000256" key="1">
    <source>
        <dbReference type="SAM" id="MobiDB-lite"/>
    </source>
</evidence>
<organism evidence="2 3">
    <name type="scientific">Rubrivivax albus</name>
    <dbReference type="NCBI Taxonomy" id="2499835"/>
    <lineage>
        <taxon>Bacteria</taxon>
        <taxon>Pseudomonadati</taxon>
        <taxon>Pseudomonadota</taxon>
        <taxon>Betaproteobacteria</taxon>
        <taxon>Burkholderiales</taxon>
        <taxon>Sphaerotilaceae</taxon>
        <taxon>Rubrivivax</taxon>
    </lineage>
</organism>
<dbReference type="SUPFAM" id="SSF89796">
    <property type="entry name" value="CoA-transferase family III (CaiB/BaiF)"/>
    <property type="match status" value="1"/>
</dbReference>
<keyword evidence="2" id="KW-0808">Transferase</keyword>